<dbReference type="EMBL" id="BMJM01000001">
    <property type="protein sequence ID" value="GGD99003.1"/>
    <property type="molecule type" value="Genomic_DNA"/>
</dbReference>
<feature type="region of interest" description="Disordered" evidence="1">
    <location>
        <begin position="24"/>
        <end position="45"/>
    </location>
</feature>
<reference evidence="2" key="2">
    <citation type="submission" date="2020-09" db="EMBL/GenBank/DDBJ databases">
        <authorList>
            <person name="Sun Q."/>
            <person name="Zhou Y."/>
        </authorList>
    </citation>
    <scope>NUCLEOTIDE SEQUENCE</scope>
    <source>
        <strain evidence="2">CGMCC 1.15519</strain>
    </source>
</reference>
<keyword evidence="3" id="KW-1185">Reference proteome</keyword>
<proteinExistence type="predicted"/>
<evidence type="ECO:0000313" key="2">
    <source>
        <dbReference type="EMBL" id="GGD99003.1"/>
    </source>
</evidence>
<accession>A0A916ZI28</accession>
<evidence type="ECO:0000256" key="1">
    <source>
        <dbReference type="SAM" id="MobiDB-lite"/>
    </source>
</evidence>
<comment type="caution">
    <text evidence="2">The sequence shown here is derived from an EMBL/GenBank/DDBJ whole genome shotgun (WGS) entry which is preliminary data.</text>
</comment>
<name>A0A916ZI28_9SPHN</name>
<organism evidence="2 3">
    <name type="scientific">Sandarakinorhabdus glacialis</name>
    <dbReference type="NCBI Taxonomy" id="1614636"/>
    <lineage>
        <taxon>Bacteria</taxon>
        <taxon>Pseudomonadati</taxon>
        <taxon>Pseudomonadota</taxon>
        <taxon>Alphaproteobacteria</taxon>
        <taxon>Sphingomonadales</taxon>
        <taxon>Sphingosinicellaceae</taxon>
        <taxon>Sandarakinorhabdus</taxon>
    </lineage>
</organism>
<reference evidence="2" key="1">
    <citation type="journal article" date="2014" name="Int. J. Syst. Evol. Microbiol.">
        <title>Complete genome sequence of Corynebacterium casei LMG S-19264T (=DSM 44701T), isolated from a smear-ripened cheese.</title>
        <authorList>
            <consortium name="US DOE Joint Genome Institute (JGI-PGF)"/>
            <person name="Walter F."/>
            <person name="Albersmeier A."/>
            <person name="Kalinowski J."/>
            <person name="Ruckert C."/>
        </authorList>
    </citation>
    <scope>NUCLEOTIDE SEQUENCE</scope>
    <source>
        <strain evidence="2">CGMCC 1.15519</strain>
    </source>
</reference>
<gene>
    <name evidence="2" type="ORF">GCM10011529_01420</name>
</gene>
<dbReference type="AlphaFoldDB" id="A0A916ZI28"/>
<evidence type="ECO:0000313" key="3">
    <source>
        <dbReference type="Proteomes" id="UP000635071"/>
    </source>
</evidence>
<sequence length="140" mass="13574">MDGGKNLVEAADAAETGLGGDLRHCQFSGVDEGDGGGEAPGLRDRDGRDAEMALEEAADLAGADAELVAQIFYKACFNRDRSVAAVEGAGVDQCEGAADAGGGAVPGRGARGGFGAATLAGAEIGGDSGGGGFVEGAVLE</sequence>
<dbReference type="Proteomes" id="UP000635071">
    <property type="component" value="Unassembled WGS sequence"/>
</dbReference>
<protein>
    <submittedName>
        <fullName evidence="2">Uncharacterized protein</fullName>
    </submittedName>
</protein>